<feature type="domain" description="DUF2179" evidence="7">
    <location>
        <begin position="235"/>
        <end position="290"/>
    </location>
</feature>
<dbReference type="Pfam" id="PF02588">
    <property type="entry name" value="YitT_membrane"/>
    <property type="match status" value="1"/>
</dbReference>
<evidence type="ECO:0000313" key="9">
    <source>
        <dbReference type="Proteomes" id="UP000196118"/>
    </source>
</evidence>
<dbReference type="Proteomes" id="UP000196118">
    <property type="component" value="Chromosome"/>
</dbReference>
<dbReference type="InterPro" id="IPR019264">
    <property type="entry name" value="DUF2179"/>
</dbReference>
<evidence type="ECO:0000256" key="6">
    <source>
        <dbReference type="SAM" id="Phobius"/>
    </source>
</evidence>
<evidence type="ECO:0000256" key="3">
    <source>
        <dbReference type="ARBA" id="ARBA00022692"/>
    </source>
</evidence>
<keyword evidence="4 6" id="KW-1133">Transmembrane helix</keyword>
<dbReference type="InterPro" id="IPR015867">
    <property type="entry name" value="N-reg_PII/ATP_PRibTrfase_C"/>
</dbReference>
<comment type="subcellular location">
    <subcellularLocation>
        <location evidence="1">Cell membrane</location>
        <topology evidence="1">Multi-pass membrane protein</topology>
    </subcellularLocation>
</comment>
<dbReference type="EMBL" id="CP021474">
    <property type="protein sequence ID" value="ARW19577.1"/>
    <property type="molecule type" value="Genomic_DNA"/>
</dbReference>
<dbReference type="AlphaFoldDB" id="A0A1Y0VYJ9"/>
<feature type="transmembrane region" description="Helical" evidence="6">
    <location>
        <begin position="95"/>
        <end position="113"/>
    </location>
</feature>
<keyword evidence="5 6" id="KW-0472">Membrane</keyword>
<evidence type="ECO:0000256" key="4">
    <source>
        <dbReference type="ARBA" id="ARBA00022989"/>
    </source>
</evidence>
<keyword evidence="2" id="KW-1003">Cell membrane</keyword>
<feature type="transmembrane region" description="Helical" evidence="6">
    <location>
        <begin position="165"/>
        <end position="184"/>
    </location>
</feature>
<evidence type="ECO:0000259" key="7">
    <source>
        <dbReference type="Pfam" id="PF10035"/>
    </source>
</evidence>
<protein>
    <submittedName>
        <fullName evidence="8">UPF0750 membrane protein YitT</fullName>
    </submittedName>
</protein>
<dbReference type="InterPro" id="IPR003740">
    <property type="entry name" value="YitT"/>
</dbReference>
<gene>
    <name evidence="8" type="ORF">S100892_01004</name>
</gene>
<feature type="transmembrane region" description="Helical" evidence="6">
    <location>
        <begin position="20"/>
        <end position="40"/>
    </location>
</feature>
<feature type="transmembrane region" description="Helical" evidence="6">
    <location>
        <begin position="70"/>
        <end position="89"/>
    </location>
</feature>
<evidence type="ECO:0000313" key="8">
    <source>
        <dbReference type="EMBL" id="ARW19577.1"/>
    </source>
</evidence>
<dbReference type="CDD" id="cd16380">
    <property type="entry name" value="YitT_C"/>
    <property type="match status" value="1"/>
</dbReference>
<keyword evidence="3 6" id="KW-0812">Transmembrane</keyword>
<organism evidence="8 9">
    <name type="scientific">Pediococcus pentosaceus</name>
    <dbReference type="NCBI Taxonomy" id="1255"/>
    <lineage>
        <taxon>Bacteria</taxon>
        <taxon>Bacillati</taxon>
        <taxon>Bacillota</taxon>
        <taxon>Bacilli</taxon>
        <taxon>Lactobacillales</taxon>
        <taxon>Lactobacillaceae</taxon>
        <taxon>Pediococcus</taxon>
    </lineage>
</organism>
<accession>A0A1Y0VYJ9</accession>
<sequence length="297" mass="32547">MIDIYNGSSNQKIAKRHQYVARISTSFIYAILVSIAMNFFWTPGHIYASGITGAAQVVSTVLKRFLSMDVSVAILLFALNVPLFILAWIAISPRFTVFTVISVGLASVMIKFLHPMTLTTDPIICAIFGGAVNGYGTGLALKSGISTGGLDILGITILRKTGHSIGSINIAFNILIVVAAGFLYGWPYAFYSTIGLIVNAKVMDMTYTRQQRMQVMIITDHPKSVIDSIQNNMRRGITIVHGAEGAYNHKDKTVLFTIVSRYEMPELEAAMEVSDPHAFVSITDTIKILGHFYEPTL</sequence>
<dbReference type="Gene3D" id="3.30.70.120">
    <property type="match status" value="1"/>
</dbReference>
<reference evidence="8 9" key="1">
    <citation type="submission" date="2017-05" db="EMBL/GenBank/DDBJ databases">
        <title>Genome sequence of Pediococcus pentosaceus strain SRCM100892.</title>
        <authorList>
            <person name="Cho S.H."/>
        </authorList>
    </citation>
    <scope>NUCLEOTIDE SEQUENCE [LARGE SCALE GENOMIC DNA]</scope>
    <source>
        <strain evidence="8 9">SRCM100892</strain>
    </source>
</reference>
<dbReference type="PANTHER" id="PTHR33545:SF5">
    <property type="entry name" value="UPF0750 MEMBRANE PROTEIN YITT"/>
    <property type="match status" value="1"/>
</dbReference>
<proteinExistence type="predicted"/>
<dbReference type="PANTHER" id="PTHR33545">
    <property type="entry name" value="UPF0750 MEMBRANE PROTEIN YITT-RELATED"/>
    <property type="match status" value="1"/>
</dbReference>
<name>A0A1Y0VYJ9_PEDPE</name>
<dbReference type="GO" id="GO:0005886">
    <property type="term" value="C:plasma membrane"/>
    <property type="evidence" value="ECO:0007669"/>
    <property type="project" value="UniProtKB-SubCell"/>
</dbReference>
<evidence type="ECO:0000256" key="1">
    <source>
        <dbReference type="ARBA" id="ARBA00004651"/>
    </source>
</evidence>
<evidence type="ECO:0000256" key="5">
    <source>
        <dbReference type="ARBA" id="ARBA00023136"/>
    </source>
</evidence>
<evidence type="ECO:0000256" key="2">
    <source>
        <dbReference type="ARBA" id="ARBA00022475"/>
    </source>
</evidence>
<dbReference type="Pfam" id="PF10035">
    <property type="entry name" value="DUF2179"/>
    <property type="match status" value="1"/>
</dbReference>
<dbReference type="PIRSF" id="PIRSF006483">
    <property type="entry name" value="Membrane_protein_YitT"/>
    <property type="match status" value="1"/>
</dbReference>
<dbReference type="InterPro" id="IPR051461">
    <property type="entry name" value="UPF0750_membrane"/>
</dbReference>